<dbReference type="InterPro" id="IPR007861">
    <property type="entry name" value="DNA_mismatch_repair_MutS_clamp"/>
</dbReference>
<evidence type="ECO:0000256" key="3">
    <source>
        <dbReference type="ARBA" id="ARBA00019549"/>
    </source>
</evidence>
<dbReference type="Pfam" id="PF05188">
    <property type="entry name" value="MutS_II"/>
    <property type="match status" value="1"/>
</dbReference>
<comment type="subcellular location">
    <subcellularLocation>
        <location evidence="1">Nucleus</location>
    </subcellularLocation>
</comment>
<dbReference type="GO" id="GO:0005524">
    <property type="term" value="F:ATP binding"/>
    <property type="evidence" value="ECO:0007669"/>
    <property type="project" value="UniProtKB-KW"/>
</dbReference>
<dbReference type="SMART" id="SM00533">
    <property type="entry name" value="MUTSd"/>
    <property type="match status" value="1"/>
</dbReference>
<dbReference type="SMART" id="SM00534">
    <property type="entry name" value="MUTSac"/>
    <property type="match status" value="1"/>
</dbReference>
<dbReference type="InterPro" id="IPR036187">
    <property type="entry name" value="DNA_mismatch_repair_MutS_sf"/>
</dbReference>
<dbReference type="EMBL" id="MU805941">
    <property type="protein sequence ID" value="KAJ3845147.1"/>
    <property type="molecule type" value="Genomic_DNA"/>
</dbReference>
<dbReference type="Gene3D" id="3.40.1170.10">
    <property type="entry name" value="DNA repair protein MutS, domain I"/>
    <property type="match status" value="1"/>
</dbReference>
<organism evidence="13 14">
    <name type="scientific">Lentinula raphanica</name>
    <dbReference type="NCBI Taxonomy" id="153919"/>
    <lineage>
        <taxon>Eukaryota</taxon>
        <taxon>Fungi</taxon>
        <taxon>Dikarya</taxon>
        <taxon>Basidiomycota</taxon>
        <taxon>Agaricomycotina</taxon>
        <taxon>Agaricomycetes</taxon>
        <taxon>Agaricomycetidae</taxon>
        <taxon>Agaricales</taxon>
        <taxon>Marasmiineae</taxon>
        <taxon>Omphalotaceae</taxon>
        <taxon>Lentinula</taxon>
    </lineage>
</organism>
<dbReference type="FunFam" id="3.40.50.300:FF:000925">
    <property type="entry name" value="DNA mismatch repair protein MSH2"/>
    <property type="match status" value="1"/>
</dbReference>
<dbReference type="PIRSF" id="PIRSF005813">
    <property type="entry name" value="MSH2"/>
    <property type="match status" value="1"/>
</dbReference>
<keyword evidence="8 11" id="KW-0234">DNA repair</keyword>
<comment type="caution">
    <text evidence="13">The sequence shown here is derived from an EMBL/GenBank/DDBJ whole genome shotgun (WGS) entry which is preliminary data.</text>
</comment>
<evidence type="ECO:0000259" key="12">
    <source>
        <dbReference type="PROSITE" id="PS00486"/>
    </source>
</evidence>
<evidence type="ECO:0000256" key="10">
    <source>
        <dbReference type="ARBA" id="ARBA00073545"/>
    </source>
</evidence>
<gene>
    <name evidence="13" type="ORF">F5878DRAFT_714338</name>
</gene>
<dbReference type="InterPro" id="IPR045076">
    <property type="entry name" value="MutS"/>
</dbReference>
<dbReference type="AlphaFoldDB" id="A0AA38UNC5"/>
<reference evidence="13" key="1">
    <citation type="submission" date="2022-08" db="EMBL/GenBank/DDBJ databases">
        <authorList>
            <consortium name="DOE Joint Genome Institute"/>
            <person name="Min B."/>
            <person name="Riley R."/>
            <person name="Sierra-Patev S."/>
            <person name="Naranjo-Ortiz M."/>
            <person name="Looney B."/>
            <person name="Konkel Z."/>
            <person name="Slot J.C."/>
            <person name="Sakamoto Y."/>
            <person name="Steenwyk J.L."/>
            <person name="Rokas A."/>
            <person name="Carro J."/>
            <person name="Camarero S."/>
            <person name="Ferreira P."/>
            <person name="Molpeceres G."/>
            <person name="Ruiz-Duenas F.J."/>
            <person name="Serrano A."/>
            <person name="Henrissat B."/>
            <person name="Drula E."/>
            <person name="Hughes K.W."/>
            <person name="Mata J.L."/>
            <person name="Ishikawa N.K."/>
            <person name="Vargas-Isla R."/>
            <person name="Ushijima S."/>
            <person name="Smith C.A."/>
            <person name="Ahrendt S."/>
            <person name="Andreopoulos W."/>
            <person name="He G."/>
            <person name="Labutti K."/>
            <person name="Lipzen A."/>
            <person name="Ng V."/>
            <person name="Sandor L."/>
            <person name="Barry K."/>
            <person name="Martinez A.T."/>
            <person name="Xiao Y."/>
            <person name="Gibbons J.G."/>
            <person name="Terashima K."/>
            <person name="Hibbett D.S."/>
            <person name="Grigoriev I.V."/>
        </authorList>
    </citation>
    <scope>NUCLEOTIDE SEQUENCE</scope>
    <source>
        <strain evidence="13">TFB9207</strain>
    </source>
</reference>
<dbReference type="PANTHER" id="PTHR11361">
    <property type="entry name" value="DNA MISMATCH REPAIR PROTEIN MUTS FAMILY MEMBER"/>
    <property type="match status" value="1"/>
</dbReference>
<sequence>MMYDKEKEQTDTVTDPGFISFFNKLPQKSPETGTLRLFHRTGTDAYYAVYGPDALFVATHVYHTNSVIKYLGAGGRAAGLPSVTMKTTVAQMLLRDALTIKQLKVEIWVPESGQGKRVSKFILDKEASPGNLQAVEDLLFVDTDLTTAPIVMSIKIASVAASSGDKTRSKTVGIAFADTSVRELGVADFVDNDLFSNTESLIIQLSVKEAILPTGTASGNTDRDVDLRKLKAVLDRCGVVVTERKPSEFSTKNVADDLPRLLSAAAMPSATEGTSADASVTIPQLALPTAPSALSALITYLSLLSDPSNHNAFSIRTHDLGQYMRLDASALRALNLTETPGNGGTTTRNTTLLGLLNKCKTAQGMRLLGTWLKQPLVNLHEIINRQNLVQMFVDDTNSRRTLQDEYLRYMPDLHRLSKRFQRSQASLEDVVRVYQVVLKLPGMIEALEGMQTEENEYYNLLEETCLQKLREHKNSLSKYSDMVEQTLDLKELDKHNYVIKPDYDPRLQDLAEKLTEVRDGLDDEHREVGDDLNMQLDKKLHLENNATYGYCFRLTKNDAKGLSTKKYIELGTIKSGVFFTTKALKRLAEDYQEYSNKYTRMQSGFVKEVVDIASTYTPVLESLNNLLAQLDVVISFAHVSVNAPEVYVKPEMLPSGEGNLVLRDARHPCLEVQDDVSFIANDVEMIKDQSEFQIITGPNMGGKSTYIRQVGVISLMAQVGCFVPCSEAKIPIFDSILCRVGAGDSQLKGVSTFMAEMLETATILRSATKNSLIIIDELGRGTSTYDGFGLAWAISEHIASEIHAFCLFATHFHELTALDQQLPHVKNLHVVAHVGEKSADEKREITLLYKVEPGISDQSFGIHVAELANFPESVVKLAKSKADELEDFGGDDKDMDVDIPPEVTDEGIKIVEDFLRSWASATDGEDIVMDEEVSPEQQLEQLKAHVDKFLPRIESNSWLKSLIDTF</sequence>
<dbReference type="SUPFAM" id="SSF48334">
    <property type="entry name" value="DNA repair protein MutS, domain III"/>
    <property type="match status" value="1"/>
</dbReference>
<dbReference type="GO" id="GO:0032301">
    <property type="term" value="C:MutSalpha complex"/>
    <property type="evidence" value="ECO:0007669"/>
    <property type="project" value="TreeGrafter"/>
</dbReference>
<dbReference type="InterPro" id="IPR000432">
    <property type="entry name" value="DNA_mismatch_repair_MutS_C"/>
</dbReference>
<keyword evidence="4 11" id="KW-0547">Nucleotide-binding</keyword>
<keyword evidence="7 11" id="KW-0238">DNA-binding</keyword>
<proteinExistence type="inferred from homology"/>
<comment type="similarity">
    <text evidence="2 11">Belongs to the DNA mismatch repair MutS family.</text>
</comment>
<dbReference type="Gene3D" id="3.40.50.300">
    <property type="entry name" value="P-loop containing nucleotide triphosphate hydrolases"/>
    <property type="match status" value="1"/>
</dbReference>
<evidence type="ECO:0000256" key="5">
    <source>
        <dbReference type="ARBA" id="ARBA00022763"/>
    </source>
</evidence>
<evidence type="ECO:0000256" key="11">
    <source>
        <dbReference type="RuleBase" id="RU003756"/>
    </source>
</evidence>
<evidence type="ECO:0000256" key="4">
    <source>
        <dbReference type="ARBA" id="ARBA00022741"/>
    </source>
</evidence>
<name>A0AA38UNC5_9AGAR</name>
<dbReference type="InterPro" id="IPR032642">
    <property type="entry name" value="Msh2_ATP-bd"/>
</dbReference>
<dbReference type="SUPFAM" id="SSF53150">
    <property type="entry name" value="DNA repair protein MutS, domain II"/>
    <property type="match status" value="1"/>
</dbReference>
<evidence type="ECO:0000256" key="8">
    <source>
        <dbReference type="ARBA" id="ARBA00023204"/>
    </source>
</evidence>
<evidence type="ECO:0000256" key="7">
    <source>
        <dbReference type="ARBA" id="ARBA00023125"/>
    </source>
</evidence>
<evidence type="ECO:0000256" key="2">
    <source>
        <dbReference type="ARBA" id="ARBA00006271"/>
    </source>
</evidence>
<dbReference type="Gene3D" id="1.10.1420.10">
    <property type="match status" value="2"/>
</dbReference>
<dbReference type="FunFam" id="1.10.1420.10:FF:000003">
    <property type="entry name" value="DNA mismatch repair protein"/>
    <property type="match status" value="1"/>
</dbReference>
<dbReference type="Proteomes" id="UP001163846">
    <property type="component" value="Unassembled WGS sequence"/>
</dbReference>
<dbReference type="GO" id="GO:0006312">
    <property type="term" value="P:mitotic recombination"/>
    <property type="evidence" value="ECO:0007669"/>
    <property type="project" value="TreeGrafter"/>
</dbReference>
<dbReference type="InterPro" id="IPR007860">
    <property type="entry name" value="DNA_mmatch_repair_MutS_con_dom"/>
</dbReference>
<dbReference type="InterPro" id="IPR016151">
    <property type="entry name" value="DNA_mismatch_repair_MutS_N"/>
</dbReference>
<dbReference type="GO" id="GO:0030983">
    <property type="term" value="F:mismatched DNA binding"/>
    <property type="evidence" value="ECO:0007669"/>
    <property type="project" value="InterPro"/>
</dbReference>
<keyword evidence="6" id="KW-0067">ATP-binding</keyword>
<evidence type="ECO:0000256" key="1">
    <source>
        <dbReference type="ARBA" id="ARBA00004123"/>
    </source>
</evidence>
<dbReference type="InterPro" id="IPR011184">
    <property type="entry name" value="DNA_mismatch_repair_Msh2"/>
</dbReference>
<dbReference type="FunFam" id="3.30.420.110:FF:000002">
    <property type="entry name" value="DNA mismatch repair protein"/>
    <property type="match status" value="1"/>
</dbReference>
<dbReference type="InterPro" id="IPR007696">
    <property type="entry name" value="DNA_mismatch_repair_MutS_core"/>
</dbReference>
<dbReference type="GO" id="GO:0051053">
    <property type="term" value="P:negative regulation of DNA metabolic process"/>
    <property type="evidence" value="ECO:0007669"/>
    <property type="project" value="UniProtKB-ARBA"/>
</dbReference>
<dbReference type="SUPFAM" id="SSF52540">
    <property type="entry name" value="P-loop containing nucleoside triphosphate hydrolases"/>
    <property type="match status" value="1"/>
</dbReference>
<keyword evidence="9" id="KW-0539">Nucleus</keyword>
<dbReference type="GO" id="GO:0006298">
    <property type="term" value="P:mismatch repair"/>
    <property type="evidence" value="ECO:0007669"/>
    <property type="project" value="InterPro"/>
</dbReference>
<dbReference type="Pfam" id="PF01624">
    <property type="entry name" value="MutS_I"/>
    <property type="match status" value="1"/>
</dbReference>
<dbReference type="NCBIfam" id="NF003810">
    <property type="entry name" value="PRK05399.1"/>
    <property type="match status" value="1"/>
</dbReference>
<dbReference type="InterPro" id="IPR007695">
    <property type="entry name" value="DNA_mismatch_repair_MutS-lik_N"/>
</dbReference>
<dbReference type="Pfam" id="PF05192">
    <property type="entry name" value="MutS_III"/>
    <property type="match status" value="1"/>
</dbReference>
<dbReference type="PANTHER" id="PTHR11361:SF35">
    <property type="entry name" value="DNA MISMATCH REPAIR PROTEIN MSH2"/>
    <property type="match status" value="1"/>
</dbReference>
<dbReference type="InterPro" id="IPR027417">
    <property type="entry name" value="P-loop_NTPase"/>
</dbReference>
<feature type="domain" description="DNA mismatch repair proteins mutS family" evidence="12">
    <location>
        <begin position="771"/>
        <end position="787"/>
    </location>
</feature>
<accession>A0AA38UNC5</accession>
<protein>
    <recommendedName>
        <fullName evidence="10">DNA mismatch repair protein MSH2</fullName>
    </recommendedName>
    <alternativeName>
        <fullName evidence="3">DNA mismatch repair protein Msh2</fullName>
    </alternativeName>
</protein>
<dbReference type="PROSITE" id="PS00486">
    <property type="entry name" value="DNA_MISMATCH_REPAIR_2"/>
    <property type="match status" value="1"/>
</dbReference>
<evidence type="ECO:0000313" key="13">
    <source>
        <dbReference type="EMBL" id="KAJ3845147.1"/>
    </source>
</evidence>
<dbReference type="CDD" id="cd03285">
    <property type="entry name" value="ABC_MSH2_euk"/>
    <property type="match status" value="1"/>
</dbReference>
<keyword evidence="5 11" id="KW-0227">DNA damage</keyword>
<keyword evidence="14" id="KW-1185">Reference proteome</keyword>
<comment type="function">
    <text evidence="11">Component of the post-replicative DNA mismatch repair system (MMR).</text>
</comment>
<dbReference type="Gene3D" id="3.30.420.110">
    <property type="entry name" value="MutS, connector domain"/>
    <property type="match status" value="1"/>
</dbReference>
<evidence type="ECO:0000256" key="9">
    <source>
        <dbReference type="ARBA" id="ARBA00023242"/>
    </source>
</evidence>
<dbReference type="InterPro" id="IPR036678">
    <property type="entry name" value="MutS_con_dom_sf"/>
</dbReference>
<dbReference type="Pfam" id="PF05190">
    <property type="entry name" value="MutS_IV"/>
    <property type="match status" value="1"/>
</dbReference>
<dbReference type="GO" id="GO:0140664">
    <property type="term" value="F:ATP-dependent DNA damage sensor activity"/>
    <property type="evidence" value="ECO:0007669"/>
    <property type="project" value="InterPro"/>
</dbReference>
<evidence type="ECO:0000256" key="6">
    <source>
        <dbReference type="ARBA" id="ARBA00022840"/>
    </source>
</evidence>
<dbReference type="Pfam" id="PF00488">
    <property type="entry name" value="MutS_V"/>
    <property type="match status" value="1"/>
</dbReference>
<evidence type="ECO:0000313" key="14">
    <source>
        <dbReference type="Proteomes" id="UP001163846"/>
    </source>
</evidence>